<keyword evidence="2" id="KW-1185">Reference proteome</keyword>
<accession>A0A7D6VH54</accession>
<dbReference type="KEGG" id="nhu:H0264_30650"/>
<dbReference type="InterPro" id="IPR028978">
    <property type="entry name" value="Chorismate_lyase_/UTRA_dom_sf"/>
</dbReference>
<dbReference type="Gene3D" id="3.40.1410.10">
    <property type="entry name" value="Chorismate lyase-like"/>
    <property type="match status" value="1"/>
</dbReference>
<organism evidence="1 2">
    <name type="scientific">Nocardia huaxiensis</name>
    <dbReference type="NCBI Taxonomy" id="2755382"/>
    <lineage>
        <taxon>Bacteria</taxon>
        <taxon>Bacillati</taxon>
        <taxon>Actinomycetota</taxon>
        <taxon>Actinomycetes</taxon>
        <taxon>Mycobacteriales</taxon>
        <taxon>Nocardiaceae</taxon>
        <taxon>Nocardia</taxon>
    </lineage>
</organism>
<dbReference type="SUPFAM" id="SSF64288">
    <property type="entry name" value="Chorismate lyase-like"/>
    <property type="match status" value="1"/>
</dbReference>
<name>A0A7D6VH54_9NOCA</name>
<dbReference type="EMBL" id="CP059399">
    <property type="protein sequence ID" value="QLY29570.1"/>
    <property type="molecule type" value="Genomic_DNA"/>
</dbReference>
<proteinExistence type="predicted"/>
<dbReference type="Proteomes" id="UP000515512">
    <property type="component" value="Chromosome"/>
</dbReference>
<dbReference type="InterPro" id="IPR002800">
    <property type="entry name" value="Rv2949c-like"/>
</dbReference>
<sequence>MTSVQPAEVLLRRHFQALAARPSSWKDLRVADLSAYHRSVLLTDGTVTRTVEAHALEPITVDCTAQYETARTADNAGWLDLAPDEPVIARHVNLIGAHTETRYARAESLIVPGRLPDAFATALVVEPAGIGAALQATESYRQLLYYGTTTDAICARCYRIVTNGRPAIVIREWFLR</sequence>
<evidence type="ECO:0000313" key="2">
    <source>
        <dbReference type="Proteomes" id="UP000515512"/>
    </source>
</evidence>
<dbReference type="Pfam" id="PF01947">
    <property type="entry name" value="Rv2949c-like"/>
    <property type="match status" value="1"/>
</dbReference>
<gene>
    <name evidence="1" type="ORF">H0264_30650</name>
</gene>
<dbReference type="AlphaFoldDB" id="A0A7D6VH54"/>
<reference evidence="1 2" key="1">
    <citation type="submission" date="2020-07" db="EMBL/GenBank/DDBJ databases">
        <authorList>
            <person name="Zhuang K."/>
            <person name="Ran Y."/>
        </authorList>
    </citation>
    <scope>NUCLEOTIDE SEQUENCE [LARGE SCALE GENOMIC DNA]</scope>
    <source>
        <strain evidence="1 2">WCH-YHL-001</strain>
    </source>
</reference>
<dbReference type="RefSeq" id="WP_181580774.1">
    <property type="nucleotide sequence ID" value="NZ_CP059399.1"/>
</dbReference>
<protein>
    <submittedName>
        <fullName evidence="1">DUF98 domain-containing protein</fullName>
    </submittedName>
</protein>
<evidence type="ECO:0000313" key="1">
    <source>
        <dbReference type="EMBL" id="QLY29570.1"/>
    </source>
</evidence>